<keyword evidence="1" id="KW-0472">Membrane</keyword>
<name>A0A419V4D1_9BACL</name>
<dbReference type="NCBIfam" id="NF033218">
    <property type="entry name" value="anchor_AmaP"/>
    <property type="match status" value="1"/>
</dbReference>
<protein>
    <submittedName>
        <fullName evidence="2">Putative alkaline shock family protein YloU</fullName>
    </submittedName>
</protein>
<dbReference type="Proteomes" id="UP000285120">
    <property type="component" value="Unassembled WGS sequence"/>
</dbReference>
<comment type="caution">
    <text evidence="2">The sequence shown here is derived from an EMBL/GenBank/DDBJ whole genome shotgun (WGS) entry which is preliminary data.</text>
</comment>
<dbReference type="AlphaFoldDB" id="A0A419V4D1"/>
<gene>
    <name evidence="2" type="ORF">ATL39_1537</name>
</gene>
<proteinExistence type="predicted"/>
<keyword evidence="1" id="KW-0812">Transmembrane</keyword>
<evidence type="ECO:0000313" key="2">
    <source>
        <dbReference type="EMBL" id="RKD73246.1"/>
    </source>
</evidence>
<keyword evidence="3" id="KW-1185">Reference proteome</keyword>
<organism evidence="2 3">
    <name type="scientific">Sinobaca qinghaiensis</name>
    <dbReference type="NCBI Taxonomy" id="342944"/>
    <lineage>
        <taxon>Bacteria</taxon>
        <taxon>Bacillati</taxon>
        <taxon>Bacillota</taxon>
        <taxon>Bacilli</taxon>
        <taxon>Bacillales</taxon>
        <taxon>Sporolactobacillaceae</taxon>
        <taxon>Sinobaca</taxon>
    </lineage>
</organism>
<dbReference type="RefSeq" id="WP_170146868.1">
    <property type="nucleotide sequence ID" value="NZ_RAPK01000008.1"/>
</dbReference>
<evidence type="ECO:0000256" key="1">
    <source>
        <dbReference type="SAM" id="Phobius"/>
    </source>
</evidence>
<reference evidence="2 3" key="1">
    <citation type="submission" date="2018-09" db="EMBL/GenBank/DDBJ databases">
        <title>Genomic Encyclopedia of Archaeal and Bacterial Type Strains, Phase II (KMG-II): from individual species to whole genera.</title>
        <authorList>
            <person name="Goeker M."/>
        </authorList>
    </citation>
    <scope>NUCLEOTIDE SEQUENCE [LARGE SCALE GENOMIC DNA]</scope>
    <source>
        <strain evidence="2 3">DSM 17008</strain>
    </source>
</reference>
<feature type="transmembrane region" description="Helical" evidence="1">
    <location>
        <begin position="49"/>
        <end position="72"/>
    </location>
</feature>
<dbReference type="EMBL" id="RAPK01000008">
    <property type="protein sequence ID" value="RKD73246.1"/>
    <property type="molecule type" value="Genomic_DNA"/>
</dbReference>
<evidence type="ECO:0000313" key="3">
    <source>
        <dbReference type="Proteomes" id="UP000285120"/>
    </source>
</evidence>
<accession>A0A419V4D1</accession>
<keyword evidence="1" id="KW-1133">Transmembrane helix</keyword>
<sequence length="193" mass="21687">MSILFRAALFLFAAGSLFILYTAAGTWLNWGTAPWIENSILGASPGSESFWIVLLLAVLWVILSILIFLGAFRYTKKSRMPDIRWKNDEGHIDVSNDTIKNIIYRNINNFEGLDSSEVQIQHIESDNVLNVRAHITINGKSPIQTLSENIQEAAKADLERITEMDVKTFDVIIKDNLEPSQSVPKGPKVSRVQ</sequence>